<feature type="transmembrane region" description="Helical" evidence="1">
    <location>
        <begin position="97"/>
        <end position="121"/>
    </location>
</feature>
<keyword evidence="4" id="KW-1185">Reference proteome</keyword>
<evidence type="ECO:0000313" key="4">
    <source>
        <dbReference type="Proteomes" id="UP000295371"/>
    </source>
</evidence>
<comment type="caution">
    <text evidence="3">The sequence shown here is derived from an EMBL/GenBank/DDBJ whole genome shotgun (WGS) entry which is preliminary data.</text>
</comment>
<proteinExistence type="predicted"/>
<dbReference type="InterPro" id="IPR025889">
    <property type="entry name" value="GSP17M-like_dom"/>
</dbReference>
<dbReference type="Proteomes" id="UP000295371">
    <property type="component" value="Unassembled WGS sequence"/>
</dbReference>
<keyword evidence="1" id="KW-0812">Transmembrane</keyword>
<dbReference type="OrthoDB" id="3381462at2"/>
<evidence type="ECO:0000313" key="3">
    <source>
        <dbReference type="EMBL" id="TDT32686.1"/>
    </source>
</evidence>
<evidence type="ECO:0000259" key="2">
    <source>
        <dbReference type="Pfam" id="PF11181"/>
    </source>
</evidence>
<dbReference type="EMBL" id="SOAW01000001">
    <property type="protein sequence ID" value="TDT32686.1"/>
    <property type="molecule type" value="Genomic_DNA"/>
</dbReference>
<dbReference type="AlphaFoldDB" id="A0A4R7J7H1"/>
<name>A0A4R7J7H1_9ACTN</name>
<protein>
    <recommendedName>
        <fullName evidence="2">General stress protein 17M-like domain-containing protein</fullName>
    </recommendedName>
</protein>
<evidence type="ECO:0000256" key="1">
    <source>
        <dbReference type="SAM" id="Phobius"/>
    </source>
</evidence>
<dbReference type="RefSeq" id="WP_133753294.1">
    <property type="nucleotide sequence ID" value="NZ_SOAW01000001.1"/>
</dbReference>
<feature type="transmembrane region" description="Helical" evidence="1">
    <location>
        <begin position="73"/>
        <end position="91"/>
    </location>
</feature>
<keyword evidence="1" id="KW-1133">Transmembrane helix</keyword>
<accession>A0A4R7J7H1</accession>
<dbReference type="Pfam" id="PF11181">
    <property type="entry name" value="YflT"/>
    <property type="match status" value="1"/>
</dbReference>
<organism evidence="3 4">
    <name type="scientific">Naumannella halotolerans</name>
    <dbReference type="NCBI Taxonomy" id="993414"/>
    <lineage>
        <taxon>Bacteria</taxon>
        <taxon>Bacillati</taxon>
        <taxon>Actinomycetota</taxon>
        <taxon>Actinomycetes</taxon>
        <taxon>Propionibacteriales</taxon>
        <taxon>Propionibacteriaceae</taxon>
        <taxon>Naumannella</taxon>
    </lineage>
</organism>
<sequence>MSMNQPGKLGSLFELEFPQSVGVYDKYEQAQKAVDFLADKKFAVQNLAIVGTELRSIERVLGRKSWGSVIQQGILSGISTGLLVGLVMVIFGEPAQLLAILLTALGIGIVIGLIFAVITYAMSGGQRDFNSVSQIVATKYEVLSEHKVAQQARDLLAELPGERARMFE</sequence>
<feature type="domain" description="General stress protein 17M-like" evidence="2">
    <location>
        <begin position="19"/>
        <end position="103"/>
    </location>
</feature>
<reference evidence="3 4" key="1">
    <citation type="submission" date="2019-03" db="EMBL/GenBank/DDBJ databases">
        <title>Genomic Encyclopedia of Archaeal and Bacterial Type Strains, Phase II (KMG-II): from individual species to whole genera.</title>
        <authorList>
            <person name="Goeker M."/>
        </authorList>
    </citation>
    <scope>NUCLEOTIDE SEQUENCE [LARGE SCALE GENOMIC DNA]</scope>
    <source>
        <strain evidence="3 4">DSM 24323</strain>
    </source>
</reference>
<keyword evidence="1" id="KW-0472">Membrane</keyword>
<gene>
    <name evidence="3" type="ORF">CLV29_0270</name>
</gene>